<keyword evidence="3" id="KW-0132">Cell division</keyword>
<keyword evidence="4" id="KW-0479">Metal-binding</keyword>
<comment type="caution">
    <text evidence="12">The sequence shown here is derived from an EMBL/GenBank/DDBJ whole genome shotgun (WGS) entry which is preliminary data.</text>
</comment>
<dbReference type="InterPro" id="IPR019987">
    <property type="entry name" value="GTP-bd_ribosome_bio_YsxC"/>
</dbReference>
<evidence type="ECO:0000256" key="2">
    <source>
        <dbReference type="ARBA" id="ARBA00009638"/>
    </source>
</evidence>
<dbReference type="EMBL" id="CAMXCT010001565">
    <property type="protein sequence ID" value="CAI3991241.1"/>
    <property type="molecule type" value="Genomic_DNA"/>
</dbReference>
<organism evidence="12">
    <name type="scientific">Cladocopium goreaui</name>
    <dbReference type="NCBI Taxonomy" id="2562237"/>
    <lineage>
        <taxon>Eukaryota</taxon>
        <taxon>Sar</taxon>
        <taxon>Alveolata</taxon>
        <taxon>Dinophyceae</taxon>
        <taxon>Suessiales</taxon>
        <taxon>Symbiodiniaceae</taxon>
        <taxon>Cladocopium</taxon>
    </lineage>
</organism>
<comment type="cofactor">
    <cofactor evidence="1">
        <name>Mg(2+)</name>
        <dbReference type="ChEBI" id="CHEBI:18420"/>
    </cofactor>
</comment>
<evidence type="ECO:0000256" key="7">
    <source>
        <dbReference type="ARBA" id="ARBA00023134"/>
    </source>
</evidence>
<keyword evidence="9" id="KW-0131">Cell cycle</keyword>
<evidence type="ECO:0000256" key="6">
    <source>
        <dbReference type="ARBA" id="ARBA00022842"/>
    </source>
</evidence>
<dbReference type="GO" id="GO:0005525">
    <property type="term" value="F:GTP binding"/>
    <property type="evidence" value="ECO:0007669"/>
    <property type="project" value="UniProtKB-KW"/>
</dbReference>
<keyword evidence="8" id="KW-0717">Septation</keyword>
<dbReference type="InterPro" id="IPR006073">
    <property type="entry name" value="GTP-bd"/>
</dbReference>
<protein>
    <submittedName>
        <fullName evidence="13">Probable GTP-binding protein EngB</fullName>
    </submittedName>
</protein>
<dbReference type="PANTHER" id="PTHR11649:SF13">
    <property type="entry name" value="ENGB-TYPE G DOMAIN-CONTAINING PROTEIN"/>
    <property type="match status" value="1"/>
</dbReference>
<dbReference type="PROSITE" id="PS51706">
    <property type="entry name" value="G_ENGB"/>
    <property type="match status" value="1"/>
</dbReference>
<gene>
    <name evidence="12" type="ORF">C1SCF055_LOCUS18164</name>
</gene>
<dbReference type="AlphaFoldDB" id="A0A9P1CJ93"/>
<evidence type="ECO:0000313" key="12">
    <source>
        <dbReference type="EMBL" id="CAI3991241.1"/>
    </source>
</evidence>
<dbReference type="Proteomes" id="UP001152797">
    <property type="component" value="Unassembled WGS sequence"/>
</dbReference>
<dbReference type="NCBIfam" id="TIGR03598">
    <property type="entry name" value="GTPase_YsxC"/>
    <property type="match status" value="1"/>
</dbReference>
<evidence type="ECO:0000256" key="4">
    <source>
        <dbReference type="ARBA" id="ARBA00022723"/>
    </source>
</evidence>
<keyword evidence="6" id="KW-0460">Magnesium</keyword>
<dbReference type="GO" id="GO:0046872">
    <property type="term" value="F:metal ion binding"/>
    <property type="evidence" value="ECO:0007669"/>
    <property type="project" value="UniProtKB-KW"/>
</dbReference>
<evidence type="ECO:0000256" key="5">
    <source>
        <dbReference type="ARBA" id="ARBA00022741"/>
    </source>
</evidence>
<feature type="compositionally biased region" description="Basic and acidic residues" evidence="10">
    <location>
        <begin position="565"/>
        <end position="576"/>
    </location>
</feature>
<dbReference type="EMBL" id="CAMXCT030001565">
    <property type="protein sequence ID" value="CAL4778553.1"/>
    <property type="molecule type" value="Genomic_DNA"/>
</dbReference>
<dbReference type="Gene3D" id="3.40.50.300">
    <property type="entry name" value="P-loop containing nucleotide triphosphate hydrolases"/>
    <property type="match status" value="1"/>
</dbReference>
<feature type="region of interest" description="Disordered" evidence="10">
    <location>
        <begin position="79"/>
        <end position="101"/>
    </location>
</feature>
<comment type="similarity">
    <text evidence="2">Belongs to the TRAFAC class TrmE-Era-EngA-EngB-Septin-like GTPase superfamily. EngB GTPase family.</text>
</comment>
<evidence type="ECO:0000256" key="10">
    <source>
        <dbReference type="SAM" id="MobiDB-lite"/>
    </source>
</evidence>
<evidence type="ECO:0000256" key="9">
    <source>
        <dbReference type="ARBA" id="ARBA00023306"/>
    </source>
</evidence>
<feature type="compositionally biased region" description="Basic and acidic residues" evidence="10">
    <location>
        <begin position="80"/>
        <end position="91"/>
    </location>
</feature>
<evidence type="ECO:0000313" key="13">
    <source>
        <dbReference type="EMBL" id="CAL4778553.1"/>
    </source>
</evidence>
<evidence type="ECO:0000259" key="11">
    <source>
        <dbReference type="PROSITE" id="PS51706"/>
    </source>
</evidence>
<sequence length="576" mass="64192">MTLVILSLRSYFQLRLQQCRLIQNPKSSLGPILAVESALEETKHTTEASTPQASGNWWPFADDGELPSDVKALVSAASGDEARPKLQEQRRNAVQPQQSPHGRLEGLVALQQPAMEVTRHSSSKPAEEYDVTDSAGGAETVLSALLESKEVPQVPVPVSPKKTRRPLMLATKSTAGQPDQLSQCLDFAQWAKHQEIRGKELTKLFMSTCSPSASAPKKYVDMCKGMESEMKVLEKDEDWLPAAACDVLLKYFRRPLYRLQGDCNGNVVTGASAFDSGRAVAGSVAGTVSFLLCTRRQRQQRRDRQVTQVPLSAVKSEIRPEIYRIGEAQRSFFYSQCPVEDLRKPEFAFFGQSNVGKSSMLNFLCNRRKLSTISKHPGHTKLIHHFLCENSFYLVDLPGTGRAKGAGRELKQMTKIVTAYVRHRSTLAELFYLVDGSARFSNFDLQGIKWLVDSGVNLSVILTKMDMAPSRGLDRADELLDLPFGFEVIASARSASVTKFRRTSVHKLYEMPESPWRLKKDVALPLVFKCSAKERTGREAVLEHIADLRRAIVSQGRGSRKKKDKALESREPPAIR</sequence>
<dbReference type="PANTHER" id="PTHR11649">
    <property type="entry name" value="MSS1/TRME-RELATED GTP-BINDING PROTEIN"/>
    <property type="match status" value="1"/>
</dbReference>
<keyword evidence="7" id="KW-0342">GTP-binding</keyword>
<reference evidence="13 14" key="2">
    <citation type="submission" date="2024-05" db="EMBL/GenBank/DDBJ databases">
        <authorList>
            <person name="Chen Y."/>
            <person name="Shah S."/>
            <person name="Dougan E. K."/>
            <person name="Thang M."/>
            <person name="Chan C."/>
        </authorList>
    </citation>
    <scope>NUCLEOTIDE SEQUENCE [LARGE SCALE GENOMIC DNA]</scope>
</reference>
<keyword evidence="5" id="KW-0547">Nucleotide-binding</keyword>
<evidence type="ECO:0000313" key="14">
    <source>
        <dbReference type="Proteomes" id="UP001152797"/>
    </source>
</evidence>
<feature type="domain" description="EngB-type G" evidence="11">
    <location>
        <begin position="343"/>
        <end position="510"/>
    </location>
</feature>
<dbReference type="Pfam" id="PF01926">
    <property type="entry name" value="MMR_HSR1"/>
    <property type="match status" value="1"/>
</dbReference>
<dbReference type="CDD" id="cd01876">
    <property type="entry name" value="YihA_EngB"/>
    <property type="match status" value="1"/>
</dbReference>
<dbReference type="InterPro" id="IPR030393">
    <property type="entry name" value="G_ENGB_dom"/>
</dbReference>
<dbReference type="GO" id="GO:0051301">
    <property type="term" value="P:cell division"/>
    <property type="evidence" value="ECO:0007669"/>
    <property type="project" value="UniProtKB-KW"/>
</dbReference>
<evidence type="ECO:0000256" key="8">
    <source>
        <dbReference type="ARBA" id="ARBA00023210"/>
    </source>
</evidence>
<reference evidence="12" key="1">
    <citation type="submission" date="2022-10" db="EMBL/GenBank/DDBJ databases">
        <authorList>
            <person name="Chen Y."/>
            <person name="Dougan E. K."/>
            <person name="Chan C."/>
            <person name="Rhodes N."/>
            <person name="Thang M."/>
        </authorList>
    </citation>
    <scope>NUCLEOTIDE SEQUENCE</scope>
</reference>
<name>A0A9P1CJ93_9DINO</name>
<dbReference type="EMBL" id="CAMXCT020001565">
    <property type="protein sequence ID" value="CAL1144616.1"/>
    <property type="molecule type" value="Genomic_DNA"/>
</dbReference>
<dbReference type="InterPro" id="IPR027417">
    <property type="entry name" value="P-loop_NTPase"/>
</dbReference>
<accession>A0A9P1CJ93</accession>
<evidence type="ECO:0000256" key="3">
    <source>
        <dbReference type="ARBA" id="ARBA00022618"/>
    </source>
</evidence>
<proteinExistence type="inferred from homology"/>
<keyword evidence="14" id="KW-1185">Reference proteome</keyword>
<feature type="region of interest" description="Disordered" evidence="10">
    <location>
        <begin position="554"/>
        <end position="576"/>
    </location>
</feature>
<evidence type="ECO:0000256" key="1">
    <source>
        <dbReference type="ARBA" id="ARBA00001946"/>
    </source>
</evidence>
<dbReference type="OrthoDB" id="391988at2759"/>
<dbReference type="SUPFAM" id="SSF52540">
    <property type="entry name" value="P-loop containing nucleoside triphosphate hydrolases"/>
    <property type="match status" value="1"/>
</dbReference>